<dbReference type="Pfam" id="PF05991">
    <property type="entry name" value="NYN_YacP"/>
    <property type="match status" value="1"/>
</dbReference>
<reference evidence="1" key="1">
    <citation type="submission" date="2020-02" db="EMBL/GenBank/DDBJ databases">
        <authorList>
            <person name="Meier V. D."/>
        </authorList>
    </citation>
    <scope>NUCLEOTIDE SEQUENCE</scope>
    <source>
        <strain evidence="1">AVDCRST_MAG67</strain>
    </source>
</reference>
<dbReference type="EMBL" id="CADCVQ010000061">
    <property type="protein sequence ID" value="CAA9490179.1"/>
    <property type="molecule type" value="Genomic_DNA"/>
</dbReference>
<dbReference type="AlphaFoldDB" id="A0A6J4SBY6"/>
<gene>
    <name evidence="1" type="ORF">AVDCRST_MAG67-1297</name>
</gene>
<protein>
    <recommendedName>
        <fullName evidence="2">RNA-binding protein</fullName>
    </recommendedName>
</protein>
<evidence type="ECO:0000313" key="1">
    <source>
        <dbReference type="EMBL" id="CAA9490179.1"/>
    </source>
</evidence>
<accession>A0A6J4SBY6</accession>
<proteinExistence type="predicted"/>
<name>A0A6J4SBY6_9ACTN</name>
<organism evidence="1">
    <name type="scientific">uncultured Solirubrobacteraceae bacterium</name>
    <dbReference type="NCBI Taxonomy" id="1162706"/>
    <lineage>
        <taxon>Bacteria</taxon>
        <taxon>Bacillati</taxon>
        <taxon>Actinomycetota</taxon>
        <taxon>Thermoleophilia</taxon>
        <taxon>Solirubrobacterales</taxon>
        <taxon>Solirubrobacteraceae</taxon>
        <taxon>environmental samples</taxon>
    </lineage>
</organism>
<dbReference type="InterPro" id="IPR010298">
    <property type="entry name" value="YacP-like"/>
</dbReference>
<evidence type="ECO:0008006" key="2">
    <source>
        <dbReference type="Google" id="ProtNLM"/>
    </source>
</evidence>
<sequence>MRWIVDGMNVIGTRPDGWWRDRHTAMVHLVDLLERWAATDGDDVTVVFEQPPRPPIRSSVVEVAHAQRPRPNSADDEIVRRVLAEPDPACVRVVTSDGVLSQQVSAAGASVYPSATFRAEIDPSW</sequence>